<dbReference type="Proteomes" id="UP001597417">
    <property type="component" value="Unassembled WGS sequence"/>
</dbReference>
<comment type="caution">
    <text evidence="2">The sequence shown here is derived from an EMBL/GenBank/DDBJ whole genome shotgun (WGS) entry which is preliminary data.</text>
</comment>
<dbReference type="EMBL" id="JBHUKR010000022">
    <property type="protein sequence ID" value="MFD2421624.1"/>
    <property type="molecule type" value="Genomic_DNA"/>
</dbReference>
<evidence type="ECO:0000256" key="1">
    <source>
        <dbReference type="SAM" id="MobiDB-lite"/>
    </source>
</evidence>
<protein>
    <submittedName>
        <fullName evidence="2">Uncharacterized protein</fullName>
    </submittedName>
</protein>
<proteinExistence type="predicted"/>
<dbReference type="RefSeq" id="WP_378270313.1">
    <property type="nucleotide sequence ID" value="NZ_JBHUKR010000022.1"/>
</dbReference>
<gene>
    <name evidence="2" type="ORF">ACFSXZ_35365</name>
</gene>
<feature type="region of interest" description="Disordered" evidence="1">
    <location>
        <begin position="211"/>
        <end position="245"/>
    </location>
</feature>
<feature type="compositionally biased region" description="Low complexity" evidence="1">
    <location>
        <begin position="216"/>
        <end position="226"/>
    </location>
</feature>
<name>A0ABW5G400_9PSEU</name>
<evidence type="ECO:0000313" key="2">
    <source>
        <dbReference type="EMBL" id="MFD2421624.1"/>
    </source>
</evidence>
<evidence type="ECO:0000313" key="3">
    <source>
        <dbReference type="Proteomes" id="UP001597417"/>
    </source>
</evidence>
<reference evidence="3" key="1">
    <citation type="journal article" date="2019" name="Int. J. Syst. Evol. Microbiol.">
        <title>The Global Catalogue of Microorganisms (GCM) 10K type strain sequencing project: providing services to taxonomists for standard genome sequencing and annotation.</title>
        <authorList>
            <consortium name="The Broad Institute Genomics Platform"/>
            <consortium name="The Broad Institute Genome Sequencing Center for Infectious Disease"/>
            <person name="Wu L."/>
            <person name="Ma J."/>
        </authorList>
    </citation>
    <scope>NUCLEOTIDE SEQUENCE [LARGE SCALE GENOMIC DNA]</scope>
    <source>
        <strain evidence="3">CGMCC 4.7645</strain>
    </source>
</reference>
<keyword evidence="3" id="KW-1185">Reference proteome</keyword>
<organism evidence="2 3">
    <name type="scientific">Amycolatopsis pigmentata</name>
    <dbReference type="NCBI Taxonomy" id="450801"/>
    <lineage>
        <taxon>Bacteria</taxon>
        <taxon>Bacillati</taxon>
        <taxon>Actinomycetota</taxon>
        <taxon>Actinomycetes</taxon>
        <taxon>Pseudonocardiales</taxon>
        <taxon>Pseudonocardiaceae</taxon>
        <taxon>Amycolatopsis</taxon>
    </lineage>
</organism>
<accession>A0ABW5G400</accession>
<sequence length="245" mass="28771">MTSENDIAQRFARETTNHEMTVLHDDGLYRHIRFQKPQNGCGWFELITVPGVLIFRGDGEGFTFARLTDMFEFFRGRPGHINASYWAEKVTDGRERLQRYDEEIFKSYVTDYIADAKDSLPGLEDAVREQILESEEIGYDDEGWARRLVDDFSFYLNENDRYDYRKTPDFQFHDTWEWDLKDYHWWYLWACHAIVWGIRFYDTGKRPEMPVPATPTAPAETATPETIDGRPVVDVQLPEPVGSES</sequence>